<comment type="function">
    <text evidence="3">Oxygenase that can act as both a histone lysine demethylase and a ribosomal histidine hydroxylase.</text>
</comment>
<dbReference type="EMBL" id="JAGTXO010000008">
    <property type="protein sequence ID" value="KAG8466389.1"/>
    <property type="molecule type" value="Genomic_DNA"/>
</dbReference>
<comment type="subcellular location">
    <subcellularLocation>
        <location evidence="3">Nucleus</location>
    </subcellularLocation>
</comment>
<accession>A0A8J6CBB5</accession>
<evidence type="ECO:0000256" key="3">
    <source>
        <dbReference type="RuleBase" id="RU366061"/>
    </source>
</evidence>
<keyword evidence="2 3" id="KW-0408">Iron</keyword>
<gene>
    <name evidence="5" type="ORF">KFE25_002145</name>
</gene>
<dbReference type="EC" id="1.14.11.-" evidence="3"/>
<organism evidence="5 6">
    <name type="scientific">Diacronema lutheri</name>
    <name type="common">Unicellular marine alga</name>
    <name type="synonym">Monochrysis lutheri</name>
    <dbReference type="NCBI Taxonomy" id="2081491"/>
    <lineage>
        <taxon>Eukaryota</taxon>
        <taxon>Haptista</taxon>
        <taxon>Haptophyta</taxon>
        <taxon>Pavlovophyceae</taxon>
        <taxon>Pavlovales</taxon>
        <taxon>Pavlovaceae</taxon>
        <taxon>Diacronema</taxon>
    </lineage>
</organism>
<dbReference type="InterPro" id="IPR039994">
    <property type="entry name" value="NO66-like"/>
</dbReference>
<dbReference type="Pfam" id="PF08007">
    <property type="entry name" value="JmjC_2"/>
    <property type="match status" value="1"/>
</dbReference>
<dbReference type="Proteomes" id="UP000751190">
    <property type="component" value="Unassembled WGS sequence"/>
</dbReference>
<dbReference type="GO" id="GO:0005730">
    <property type="term" value="C:nucleolus"/>
    <property type="evidence" value="ECO:0007669"/>
    <property type="project" value="TreeGrafter"/>
</dbReference>
<evidence type="ECO:0000259" key="4">
    <source>
        <dbReference type="PROSITE" id="PS51184"/>
    </source>
</evidence>
<dbReference type="GO" id="GO:0005506">
    <property type="term" value="F:iron ion binding"/>
    <property type="evidence" value="ECO:0007669"/>
    <property type="project" value="UniProtKB-UniRule"/>
</dbReference>
<keyword evidence="3" id="KW-0805">Transcription regulation</keyword>
<feature type="domain" description="JmjC" evidence="4">
    <location>
        <begin position="130"/>
        <end position="269"/>
    </location>
</feature>
<comment type="similarity">
    <text evidence="3">Belongs to the ROX family.</text>
</comment>
<evidence type="ECO:0000313" key="6">
    <source>
        <dbReference type="Proteomes" id="UP000751190"/>
    </source>
</evidence>
<dbReference type="PROSITE" id="PS51184">
    <property type="entry name" value="JMJC"/>
    <property type="match status" value="1"/>
</dbReference>
<dbReference type="AlphaFoldDB" id="A0A8J6CBB5"/>
<dbReference type="GO" id="GO:0051864">
    <property type="term" value="F:histone H3K36 demethylase activity"/>
    <property type="evidence" value="ECO:0007669"/>
    <property type="project" value="TreeGrafter"/>
</dbReference>
<dbReference type="SUPFAM" id="SSF51197">
    <property type="entry name" value="Clavaminate synthase-like"/>
    <property type="match status" value="1"/>
</dbReference>
<keyword evidence="1 3" id="KW-0479">Metal-binding</keyword>
<protein>
    <recommendedName>
        <fullName evidence="3">Bifunctional lysine-specific demethylase and histidyl-hydroxylase</fullName>
        <ecNumber evidence="3">1.14.11.-</ecNumber>
    </recommendedName>
</protein>
<reference evidence="5" key="1">
    <citation type="submission" date="2021-05" db="EMBL/GenBank/DDBJ databases">
        <title>The genome of the haptophyte Pavlova lutheri (Diacronema luteri, Pavlovales) - a model for lipid biosynthesis in eukaryotic algae.</title>
        <authorList>
            <person name="Hulatt C.J."/>
            <person name="Posewitz M.C."/>
        </authorList>
    </citation>
    <scope>NUCLEOTIDE SEQUENCE</scope>
    <source>
        <strain evidence="5">NIVA-4/92</strain>
    </source>
</reference>
<dbReference type="PANTHER" id="PTHR13096">
    <property type="entry name" value="MINA53 MYC INDUCED NUCLEAR ANTIGEN"/>
    <property type="match status" value="1"/>
</dbReference>
<dbReference type="InterPro" id="IPR003347">
    <property type="entry name" value="JmjC_dom"/>
</dbReference>
<sequence length="498" mass="54365">MAEKFEWPRWTEPQRGRRLLSALLRTPAERFEADYWLRKPYLQQLSTDERAAVLADPSHWVHVVSVATVRALLRRRRPHPARWLKDVDATKYDARGGRRQALAEGDGEVDAEGAWSAFESRGFSLRLVHPQQWHGGCFRLCALLQEHFGFATGCAAYLTPAGGSQGFPPHFDDVEVFVLQLEGAKRWRLYTRPNDAAAPGACVTTEFAPDALGEPTAELELRPGDVLYLPRGVVHQAVSLDDSHSLHLTVSTYQRHRWRDVLAHVLSPAALRALDALDGARAGGWVHAGVPTSLLDAQVAGRPHLARARLGPFLRAQRLPAAIAAELAADGALERALDAAASAFLFDSLPPPGPPPPPPPRALRRSTLVRLRAPRCAWLLDVSAADAAARGARYTRGSLEAWEGGRGAAPRLELRTNVCNGRSFESPASPAFEVLPTLARSVLQLLDAPWPRAIAVGRLAAAAPGCSKRARADLRRLLDVLLEHGVLVMKRPLALRGG</sequence>
<keyword evidence="3" id="KW-0560">Oxidoreductase</keyword>
<comment type="cofactor">
    <cofactor evidence="3">
        <name>Fe(2+)</name>
        <dbReference type="ChEBI" id="CHEBI:29033"/>
    </cofactor>
    <text evidence="3">Binds 1 Fe(2+) ion per subunit.</text>
</comment>
<dbReference type="PANTHER" id="PTHR13096:SF8">
    <property type="entry name" value="RIBOSOMAL OXYGENASE 1"/>
    <property type="match status" value="1"/>
</dbReference>
<keyword evidence="3" id="KW-0223">Dioxygenase</keyword>
<keyword evidence="6" id="KW-1185">Reference proteome</keyword>
<dbReference type="Gene3D" id="2.60.120.650">
    <property type="entry name" value="Cupin"/>
    <property type="match status" value="1"/>
</dbReference>
<evidence type="ECO:0000256" key="2">
    <source>
        <dbReference type="ARBA" id="ARBA00023004"/>
    </source>
</evidence>
<name>A0A8J6CBB5_DIALT</name>
<keyword evidence="3" id="KW-0804">Transcription</keyword>
<evidence type="ECO:0000256" key="1">
    <source>
        <dbReference type="ARBA" id="ARBA00022723"/>
    </source>
</evidence>
<evidence type="ECO:0000313" key="5">
    <source>
        <dbReference type="EMBL" id="KAG8466389.1"/>
    </source>
</evidence>
<dbReference type="GO" id="GO:0032453">
    <property type="term" value="F:histone H3K4 demethylase activity"/>
    <property type="evidence" value="ECO:0007669"/>
    <property type="project" value="TreeGrafter"/>
</dbReference>
<proteinExistence type="inferred from homology"/>
<keyword evidence="3" id="KW-0539">Nucleus</keyword>
<comment type="caution">
    <text evidence="5">The sequence shown here is derived from an EMBL/GenBank/DDBJ whole genome shotgun (WGS) entry which is preliminary data.</text>
</comment>
<dbReference type="OrthoDB" id="425950at2759"/>